<feature type="domain" description="F-box" evidence="2">
    <location>
        <begin position="57"/>
        <end position="103"/>
    </location>
</feature>
<dbReference type="Gene3D" id="1.20.1280.50">
    <property type="match status" value="1"/>
</dbReference>
<dbReference type="SUPFAM" id="SSF81383">
    <property type="entry name" value="F-box domain"/>
    <property type="match status" value="1"/>
</dbReference>
<evidence type="ECO:0000313" key="3">
    <source>
        <dbReference type="EMBL" id="PPS04672.1"/>
    </source>
</evidence>
<keyword evidence="1" id="KW-1133">Transmembrane helix</keyword>
<dbReference type="Pfam" id="PF00646">
    <property type="entry name" value="F-box"/>
    <property type="match status" value="1"/>
</dbReference>
<keyword evidence="1" id="KW-0472">Membrane</keyword>
<dbReference type="InterPro" id="IPR025886">
    <property type="entry name" value="PP2-like"/>
</dbReference>
<sequence>MAKLKEALIAKLSPSLFIYVCIYLVSRLLQIESCDLLKTEVSETEERKGKQEVMCGTLDLSALPLGCITLIISFTSPRDACRLSLVSTAFNSAAESDAVWGSFLPSQYQALIPSSLSFSSKKQLYLSLCENPLLIEAGRKSFWLERMSGKKCYMLSSRDLSIIGSDPPEYRRWISTRGARFDEVAYIRRFRWFEIRGRISISMLSPMTHYKAYLVCKVRNFCGLQFFPVKLSVGVVGTEGSKRSAYLQPKKERRRWPYWQIGEEQPIPGDDVQFPKARVDGWLEVEMGEFFNEGCVDDGELEMSALEIEGGIVKGDLIFQGIEIRLSTAELDTAWESLLPCQYQDLIPTLDSFSSKKDIYLSLGGNPVRIEGGRKSEWEEMLHAVTQEPLHYTEWPPRFDEVAVLLHVCWFEIRGRISISMLSAMTHYKAYLVYKVRNVYGFQFYPVKLNVGVVGTEGSKRVAYLLPRGRPPNDVQFPKARVDRWLEVEMGEFFNEECVDDGELEMSALEMEGCNRKGDLILQGIEIRAITPN</sequence>
<organism evidence="3 4">
    <name type="scientific">Gossypium barbadense</name>
    <name type="common">Sea Island cotton</name>
    <name type="synonym">Hibiscus barbadensis</name>
    <dbReference type="NCBI Taxonomy" id="3634"/>
    <lineage>
        <taxon>Eukaryota</taxon>
        <taxon>Viridiplantae</taxon>
        <taxon>Streptophyta</taxon>
        <taxon>Embryophyta</taxon>
        <taxon>Tracheophyta</taxon>
        <taxon>Spermatophyta</taxon>
        <taxon>Magnoliopsida</taxon>
        <taxon>eudicotyledons</taxon>
        <taxon>Gunneridae</taxon>
        <taxon>Pentapetalae</taxon>
        <taxon>rosids</taxon>
        <taxon>malvids</taxon>
        <taxon>Malvales</taxon>
        <taxon>Malvaceae</taxon>
        <taxon>Malvoideae</taxon>
        <taxon>Gossypium</taxon>
    </lineage>
</organism>
<dbReference type="Proteomes" id="UP000239757">
    <property type="component" value="Unassembled WGS sequence"/>
</dbReference>
<evidence type="ECO:0000313" key="4">
    <source>
        <dbReference type="Proteomes" id="UP000239757"/>
    </source>
</evidence>
<proteinExistence type="predicted"/>
<dbReference type="PROSITE" id="PS50181">
    <property type="entry name" value="FBOX"/>
    <property type="match status" value="1"/>
</dbReference>
<dbReference type="EMBL" id="KZ664561">
    <property type="protein sequence ID" value="PPS04672.1"/>
    <property type="molecule type" value="Genomic_DNA"/>
</dbReference>
<keyword evidence="1" id="KW-0812">Transmembrane</keyword>
<dbReference type="InterPro" id="IPR001810">
    <property type="entry name" value="F-box_dom"/>
</dbReference>
<accession>A0A2P5XMX2</accession>
<evidence type="ECO:0000256" key="1">
    <source>
        <dbReference type="SAM" id="Phobius"/>
    </source>
</evidence>
<evidence type="ECO:0000259" key="2">
    <source>
        <dbReference type="PROSITE" id="PS50181"/>
    </source>
</evidence>
<protein>
    <recommendedName>
        <fullName evidence="2">F-box domain-containing protein</fullName>
    </recommendedName>
</protein>
<dbReference type="AlphaFoldDB" id="A0A2P5XMX2"/>
<dbReference type="PANTHER" id="PTHR32278:SF111">
    <property type="entry name" value="F-BOX PROTEIN PP2-B12-RELATED"/>
    <property type="match status" value="1"/>
</dbReference>
<gene>
    <name evidence="3" type="ORF">GOBAR_AA15989</name>
</gene>
<dbReference type="PANTHER" id="PTHR32278">
    <property type="entry name" value="F-BOX DOMAIN-CONTAINING PROTEIN"/>
    <property type="match status" value="1"/>
</dbReference>
<reference evidence="3 4" key="1">
    <citation type="submission" date="2015-01" db="EMBL/GenBank/DDBJ databases">
        <title>Genome of allotetraploid Gossypium barbadense reveals genomic plasticity and fiber elongation in cotton evolution.</title>
        <authorList>
            <person name="Chen X."/>
            <person name="Liu X."/>
            <person name="Zhao B."/>
            <person name="Zheng H."/>
            <person name="Hu Y."/>
            <person name="Lu G."/>
            <person name="Yang C."/>
            <person name="Chen J."/>
            <person name="Shan C."/>
            <person name="Zhang L."/>
            <person name="Zhou Y."/>
            <person name="Wang L."/>
            <person name="Guo W."/>
            <person name="Bai Y."/>
            <person name="Ruan J."/>
            <person name="Shangguan X."/>
            <person name="Mao Y."/>
            <person name="Jiang J."/>
            <person name="Zhu Y."/>
            <person name="Lei J."/>
            <person name="Kang H."/>
            <person name="Chen S."/>
            <person name="He X."/>
            <person name="Wang R."/>
            <person name="Wang Y."/>
            <person name="Chen J."/>
            <person name="Wang L."/>
            <person name="Yu S."/>
            <person name="Wang B."/>
            <person name="Wei J."/>
            <person name="Song S."/>
            <person name="Lu X."/>
            <person name="Gao Z."/>
            <person name="Gu W."/>
            <person name="Deng X."/>
            <person name="Ma D."/>
            <person name="Wang S."/>
            <person name="Liang W."/>
            <person name="Fang L."/>
            <person name="Cai C."/>
            <person name="Zhu X."/>
            <person name="Zhou B."/>
            <person name="Zhang Y."/>
            <person name="Chen Z."/>
            <person name="Xu S."/>
            <person name="Zhu R."/>
            <person name="Wang S."/>
            <person name="Zhang T."/>
            <person name="Zhao G."/>
        </authorList>
    </citation>
    <scope>NUCLEOTIDE SEQUENCE [LARGE SCALE GENOMIC DNA]</scope>
    <source>
        <strain evidence="4">cv. Xinhai21</strain>
        <tissue evidence="3">Leaf</tissue>
    </source>
</reference>
<dbReference type="Pfam" id="PF14299">
    <property type="entry name" value="PP2"/>
    <property type="match status" value="2"/>
</dbReference>
<feature type="transmembrane region" description="Helical" evidence="1">
    <location>
        <begin position="12"/>
        <end position="29"/>
    </location>
</feature>
<dbReference type="OrthoDB" id="1918565at2759"/>
<dbReference type="InterPro" id="IPR036047">
    <property type="entry name" value="F-box-like_dom_sf"/>
</dbReference>
<dbReference type="CDD" id="cd22162">
    <property type="entry name" value="F-box_AtSKIP3-like"/>
    <property type="match status" value="1"/>
</dbReference>
<name>A0A2P5XMX2_GOSBA</name>